<keyword evidence="3 5" id="KW-1133">Transmembrane helix</keyword>
<dbReference type="Gene3D" id="2.40.50.100">
    <property type="match status" value="1"/>
</dbReference>
<dbReference type="RefSeq" id="WP_342160416.1">
    <property type="nucleotide sequence ID" value="NZ_JBCDNA010000002.1"/>
</dbReference>
<evidence type="ECO:0000256" key="2">
    <source>
        <dbReference type="ARBA" id="ARBA00022692"/>
    </source>
</evidence>
<name>A0ABU9L2K2_9FLAO</name>
<evidence type="ECO:0000259" key="7">
    <source>
        <dbReference type="Pfam" id="PF25963"/>
    </source>
</evidence>
<evidence type="ECO:0000256" key="3">
    <source>
        <dbReference type="ARBA" id="ARBA00022989"/>
    </source>
</evidence>
<evidence type="ECO:0000313" key="9">
    <source>
        <dbReference type="Proteomes" id="UP001474120"/>
    </source>
</evidence>
<dbReference type="InterPro" id="IPR050739">
    <property type="entry name" value="MFP"/>
</dbReference>
<dbReference type="InterPro" id="IPR058625">
    <property type="entry name" value="MdtA-like_BSH"/>
</dbReference>
<comment type="caution">
    <text evidence="8">The sequence shown here is derived from an EMBL/GenBank/DDBJ whole genome shotgun (WGS) entry which is preliminary data.</text>
</comment>
<accession>A0ABU9L2K2</accession>
<reference evidence="8 9" key="1">
    <citation type="submission" date="2024-04" db="EMBL/GenBank/DDBJ databases">
        <title>whole genome sequencing of Lutimonas vermicola strain IMCC1616.</title>
        <authorList>
            <person name="Bae S.S."/>
        </authorList>
    </citation>
    <scope>NUCLEOTIDE SEQUENCE [LARGE SCALE GENOMIC DNA]</scope>
    <source>
        <strain evidence="8 9">IMCC1616</strain>
    </source>
</reference>
<dbReference type="PANTHER" id="PTHR30386">
    <property type="entry name" value="MEMBRANE FUSION SUBUNIT OF EMRAB-TOLC MULTIDRUG EFFLUX PUMP"/>
    <property type="match status" value="1"/>
</dbReference>
<evidence type="ECO:0000256" key="4">
    <source>
        <dbReference type="ARBA" id="ARBA00023136"/>
    </source>
</evidence>
<sequence length="357" mass="39029">MGKDKSSIKKVSLIVLLITAVFFIWYVLSDRHTPYTDQARIHGLITPVSPRVSGVVTDLNINLHSRVNAGDTLLQLDKRPFEIAIEIAEAEIDNSTQSVAAGSASVKSSAGKLGVAKAQLDRAQRNWDRVQRVMKENEGALSEADKDQSETALLQAVEQVASAEASLERAKQSLGESGPDNPKIRRSIQKLEKALLDLEFATVIAPTDGVIESFDVDLGYYASAGQPITTLISSSDIWIQANLKENNLSKMRIDNEVEFVLDIAPGKIFNGKVRSLGFGVATDQTNKGGLPSISDKKGWLQDPQRFPVIITSDDPDVRDLYRLGGQVDVVVYTGDSFILNSVAHLRLKIISLLSYVR</sequence>
<organism evidence="8 9">
    <name type="scientific">Lutimonas vermicola</name>
    <dbReference type="NCBI Taxonomy" id="414288"/>
    <lineage>
        <taxon>Bacteria</taxon>
        <taxon>Pseudomonadati</taxon>
        <taxon>Bacteroidota</taxon>
        <taxon>Flavobacteriia</taxon>
        <taxon>Flavobacteriales</taxon>
        <taxon>Flavobacteriaceae</taxon>
        <taxon>Lutimonas</taxon>
    </lineage>
</organism>
<dbReference type="Gene3D" id="2.40.30.170">
    <property type="match status" value="1"/>
</dbReference>
<gene>
    <name evidence="8" type="ORF">AABB81_10430</name>
</gene>
<dbReference type="Proteomes" id="UP001474120">
    <property type="component" value="Unassembled WGS sequence"/>
</dbReference>
<evidence type="ECO:0000256" key="5">
    <source>
        <dbReference type="SAM" id="Phobius"/>
    </source>
</evidence>
<dbReference type="Pfam" id="PF25917">
    <property type="entry name" value="BSH_RND"/>
    <property type="match status" value="1"/>
</dbReference>
<protein>
    <submittedName>
        <fullName evidence="8">HlyD family secretion protein</fullName>
    </submittedName>
</protein>
<dbReference type="InterPro" id="IPR058634">
    <property type="entry name" value="AaeA-lik-b-barrel"/>
</dbReference>
<comment type="subcellular location">
    <subcellularLocation>
        <location evidence="1">Membrane</location>
        <topology evidence="1">Single-pass membrane protein</topology>
    </subcellularLocation>
</comment>
<proteinExistence type="predicted"/>
<dbReference type="Pfam" id="PF25963">
    <property type="entry name" value="Beta-barrel_AAEA"/>
    <property type="match status" value="1"/>
</dbReference>
<feature type="domain" description="p-hydroxybenzoic acid efflux pump subunit AaeA-like beta-barrel" evidence="7">
    <location>
        <begin position="238"/>
        <end position="331"/>
    </location>
</feature>
<evidence type="ECO:0000259" key="6">
    <source>
        <dbReference type="Pfam" id="PF25917"/>
    </source>
</evidence>
<dbReference type="PANTHER" id="PTHR30386:SF26">
    <property type="entry name" value="TRANSPORT PROTEIN COMB"/>
    <property type="match status" value="1"/>
</dbReference>
<evidence type="ECO:0000256" key="1">
    <source>
        <dbReference type="ARBA" id="ARBA00004167"/>
    </source>
</evidence>
<dbReference type="EMBL" id="JBCDNA010000002">
    <property type="protein sequence ID" value="MEL4456313.1"/>
    <property type="molecule type" value="Genomic_DNA"/>
</dbReference>
<dbReference type="SUPFAM" id="SSF111369">
    <property type="entry name" value="HlyD-like secretion proteins"/>
    <property type="match status" value="2"/>
</dbReference>
<dbReference type="Gene3D" id="1.10.287.470">
    <property type="entry name" value="Helix hairpin bin"/>
    <property type="match status" value="1"/>
</dbReference>
<feature type="transmembrane region" description="Helical" evidence="5">
    <location>
        <begin position="12"/>
        <end position="28"/>
    </location>
</feature>
<keyword evidence="4 5" id="KW-0472">Membrane</keyword>
<feature type="domain" description="Multidrug resistance protein MdtA-like barrel-sandwich hybrid" evidence="6">
    <location>
        <begin position="48"/>
        <end position="230"/>
    </location>
</feature>
<keyword evidence="9" id="KW-1185">Reference proteome</keyword>
<evidence type="ECO:0000313" key="8">
    <source>
        <dbReference type="EMBL" id="MEL4456313.1"/>
    </source>
</evidence>
<keyword evidence="2 5" id="KW-0812">Transmembrane</keyword>